<dbReference type="Proteomes" id="UP000515908">
    <property type="component" value="Chromosome 07"/>
</dbReference>
<name>S9W0D5_9TRYP</name>
<evidence type="ECO:0000256" key="2">
    <source>
        <dbReference type="SAM" id="MobiDB-lite"/>
    </source>
</evidence>
<gene>
    <name evidence="4" type="ORF">ADEAN_000413700</name>
</gene>
<dbReference type="VEuPathDB" id="TriTrypDB:ADEAN_000413700"/>
<feature type="transmembrane region" description="Helical" evidence="3">
    <location>
        <begin position="506"/>
        <end position="531"/>
    </location>
</feature>
<keyword evidence="3" id="KW-0472">Membrane</keyword>
<dbReference type="AlphaFoldDB" id="S9W0D5"/>
<protein>
    <submittedName>
        <fullName evidence="4">MatE, putative</fullName>
    </submittedName>
</protein>
<feature type="transmembrane region" description="Helical" evidence="3">
    <location>
        <begin position="220"/>
        <end position="242"/>
    </location>
</feature>
<feature type="transmembrane region" description="Helical" evidence="3">
    <location>
        <begin position="325"/>
        <end position="346"/>
    </location>
</feature>
<evidence type="ECO:0000256" key="3">
    <source>
        <dbReference type="SAM" id="Phobius"/>
    </source>
</evidence>
<dbReference type="GO" id="GO:0015297">
    <property type="term" value="F:antiporter activity"/>
    <property type="evidence" value="ECO:0007669"/>
    <property type="project" value="InterPro"/>
</dbReference>
<feature type="transmembrane region" description="Helical" evidence="3">
    <location>
        <begin position="405"/>
        <end position="427"/>
    </location>
</feature>
<evidence type="ECO:0000256" key="1">
    <source>
        <dbReference type="ARBA" id="ARBA00010199"/>
    </source>
</evidence>
<feature type="compositionally biased region" description="Basic and acidic residues" evidence="2">
    <location>
        <begin position="570"/>
        <end position="580"/>
    </location>
</feature>
<comment type="similarity">
    <text evidence="1">Belongs to the multi antimicrobial extrusion (MATE) (TC 2.A.66.1) family.</text>
</comment>
<feature type="transmembrane region" description="Helical" evidence="3">
    <location>
        <begin position="120"/>
        <end position="142"/>
    </location>
</feature>
<dbReference type="Pfam" id="PF01554">
    <property type="entry name" value="MatE"/>
    <property type="match status" value="3"/>
</dbReference>
<feature type="transmembrane region" description="Helical" evidence="3">
    <location>
        <begin position="190"/>
        <end position="208"/>
    </location>
</feature>
<feature type="transmembrane region" description="Helical" evidence="3">
    <location>
        <begin position="366"/>
        <end position="393"/>
    </location>
</feature>
<reference evidence="4 5" key="1">
    <citation type="submission" date="2020-08" db="EMBL/GenBank/DDBJ databases">
        <authorList>
            <person name="Newling K."/>
            <person name="Davey J."/>
            <person name="Forrester S."/>
        </authorList>
    </citation>
    <scope>NUCLEOTIDE SEQUENCE [LARGE SCALE GENOMIC DNA]</scope>
    <source>
        <strain evidence="5">Crithidia deanei Carvalho (ATCC PRA-265)</strain>
    </source>
</reference>
<feature type="transmembrane region" description="Helical" evidence="3">
    <location>
        <begin position="254"/>
        <end position="281"/>
    </location>
</feature>
<keyword evidence="5" id="KW-1185">Reference proteome</keyword>
<keyword evidence="3" id="KW-1133">Transmembrane helix</keyword>
<dbReference type="GO" id="GO:0016020">
    <property type="term" value="C:membrane"/>
    <property type="evidence" value="ECO:0007669"/>
    <property type="project" value="InterPro"/>
</dbReference>
<dbReference type="NCBIfam" id="TIGR00797">
    <property type="entry name" value="matE"/>
    <property type="match status" value="1"/>
</dbReference>
<feature type="transmembrane region" description="Helical" evidence="3">
    <location>
        <begin position="287"/>
        <end position="305"/>
    </location>
</feature>
<sequence>MLHSATASEIEEEVGNMSFTSCLSVGLTQGAAANVDSIAHAMNEEYLEANRTTANSEVSSEMESEMMLDEDVKSIVKRFIVTGYPLSLSTLAQFSLNTVIIAVVGGMLGEAELGGASLALGLINATGFAFGAGLCGALETVLSHAFGSHKRNLENQQKKRLFYLQRHPGEEVPEVEEQPLYIYGIYAQRMMLILLVTAIPLGLILAFTPDAMGLMNANPLAVHATGQFCRIALYGIPPTLYYQLIQRYYSCQHITVPLSIAMVCAAILNPILQISFISAFGFYGSPLAWLTLMILICLGLTFYLYHSGLYKRTWGGWSKKGTQNVGGLLAIALPSMGVMMSEWVALEVNALAGAFAETTPLAAYSITLQVFGIMWGIGSGVMILACVFVGNALGSGNPLLARKIAFVAIGVMFCVALIDVLIVFALSPIIPKLFSKSEEVASIYRRLMYVVMPYHIFDTFQSTVMGILRGCGLQKLGAAIICSAFCVVGVPLSFLLFFHFEIGVIALWIGPFVGVVVVGVPLYIYILLYYIDWEGLKAVEEEVPDEAEVESPSSPTTGVAPPSGGNAKVKGVEEDTKWDSVEFLTPP</sequence>
<dbReference type="EMBL" id="LR877151">
    <property type="protein sequence ID" value="CAD2216675.1"/>
    <property type="molecule type" value="Genomic_DNA"/>
</dbReference>
<proteinExistence type="inferred from homology"/>
<dbReference type="PANTHER" id="PTHR11206">
    <property type="entry name" value="MULTIDRUG RESISTANCE PROTEIN"/>
    <property type="match status" value="1"/>
</dbReference>
<dbReference type="OrthoDB" id="2126698at2759"/>
<dbReference type="InterPro" id="IPR002528">
    <property type="entry name" value="MATE_fam"/>
</dbReference>
<organism evidence="4 5">
    <name type="scientific">Angomonas deanei</name>
    <dbReference type="NCBI Taxonomy" id="59799"/>
    <lineage>
        <taxon>Eukaryota</taxon>
        <taxon>Discoba</taxon>
        <taxon>Euglenozoa</taxon>
        <taxon>Kinetoplastea</taxon>
        <taxon>Metakinetoplastina</taxon>
        <taxon>Trypanosomatida</taxon>
        <taxon>Trypanosomatidae</taxon>
        <taxon>Strigomonadinae</taxon>
        <taxon>Angomonas</taxon>
    </lineage>
</organism>
<keyword evidence="3" id="KW-0812">Transmembrane</keyword>
<accession>S9W0D5</accession>
<feature type="transmembrane region" description="Helical" evidence="3">
    <location>
        <begin position="480"/>
        <end position="500"/>
    </location>
</feature>
<feature type="transmembrane region" description="Helical" evidence="3">
    <location>
        <begin position="86"/>
        <end position="108"/>
    </location>
</feature>
<evidence type="ECO:0000313" key="4">
    <source>
        <dbReference type="EMBL" id="CAD2216675.1"/>
    </source>
</evidence>
<dbReference type="GO" id="GO:0042910">
    <property type="term" value="F:xenobiotic transmembrane transporter activity"/>
    <property type="evidence" value="ECO:0007669"/>
    <property type="project" value="InterPro"/>
</dbReference>
<evidence type="ECO:0000313" key="5">
    <source>
        <dbReference type="Proteomes" id="UP000515908"/>
    </source>
</evidence>
<feature type="region of interest" description="Disordered" evidence="2">
    <location>
        <begin position="544"/>
        <end position="587"/>
    </location>
</feature>